<accession>A0A5A9PBA4</accession>
<dbReference type="InterPro" id="IPR045120">
    <property type="entry name" value="Suco/Slp1-like"/>
</dbReference>
<feature type="compositionally biased region" description="Polar residues" evidence="5">
    <location>
        <begin position="278"/>
        <end position="288"/>
    </location>
</feature>
<dbReference type="PANTHER" id="PTHR12953">
    <property type="entry name" value="MEMBRANE PROTEIN CH1 RELATED"/>
    <property type="match status" value="1"/>
</dbReference>
<feature type="region of interest" description="Disordered" evidence="5">
    <location>
        <begin position="188"/>
        <end position="288"/>
    </location>
</feature>
<evidence type="ECO:0000256" key="5">
    <source>
        <dbReference type="SAM" id="MobiDB-lite"/>
    </source>
</evidence>
<evidence type="ECO:0000313" key="7">
    <source>
        <dbReference type="Proteomes" id="UP000324632"/>
    </source>
</evidence>
<proteinExistence type="predicted"/>
<dbReference type="EMBL" id="SOYY01000007">
    <property type="protein sequence ID" value="KAA0718441.1"/>
    <property type="molecule type" value="Genomic_DNA"/>
</dbReference>
<protein>
    <submittedName>
        <fullName evidence="6">SUN domain-containing ossification factor</fullName>
    </submittedName>
</protein>
<dbReference type="Proteomes" id="UP000324632">
    <property type="component" value="Chromosome 7"/>
</dbReference>
<dbReference type="AlphaFoldDB" id="A0A5A9PBA4"/>
<sequence length="543" mass="59830">MRPTHSWRSSGIRWCVSDRVFGTSMMEEYEMNSSDRQHFHEDPDDDPSPAFLPLDEKSSRNLIGSAKDVLLTMVNNIAANVLGGRDAGNCSTEGFNKSGEPPPPAVSVSVVSDGLHVNETSADHPIVRLLSRDEESDKSSRVNVSQRSCTRAQSLWEYLLQRSLSQSIVQKPVSSSPDTKQNLASIVEESPENSQTKSRLESASSILQPSHHQEASCELTHPVEAEAASVSTEDSGDRLTPEKPVLDVSRLTLPQVSSSLTAVDGPVPNPSIDERTPTHSTSDDSQNSELLDDVAMLEMTTADLPAHGSGQKESVFMRLNNRIKVLEMNMSLSGRYLEQLSQRYRRQMEDMQRAFNQTLQTLQNTSRIAEEQDLKQTESIQTLHTQLENVSRLVLLLSVSVSQLQTQVSDRQSYIVSCLVLCVVLGILICLNHRQMLDEVSPLESDTSYCPDSSGVDVTLPSLDLKLMSTDQGSGDMLSDVSSESSSQSDDALFCGISTCVRLCEALHSPKHWTQKTRDAQQHLHLTQQCSGPTPVNQHQSSV</sequence>
<keyword evidence="7" id="KW-1185">Reference proteome</keyword>
<gene>
    <name evidence="6" type="ORF">E1301_Tti019301</name>
</gene>
<feature type="compositionally biased region" description="Polar residues" evidence="5">
    <location>
        <begin position="192"/>
        <end position="210"/>
    </location>
</feature>
<keyword evidence="3" id="KW-1133">Transmembrane helix</keyword>
<evidence type="ECO:0000256" key="2">
    <source>
        <dbReference type="ARBA" id="ARBA00022692"/>
    </source>
</evidence>
<feature type="compositionally biased region" description="Basic and acidic residues" evidence="5">
    <location>
        <begin position="235"/>
        <end position="245"/>
    </location>
</feature>
<comment type="caution">
    <text evidence="6">The sequence shown here is derived from an EMBL/GenBank/DDBJ whole genome shotgun (WGS) entry which is preliminary data.</text>
</comment>
<keyword evidence="4" id="KW-0472">Membrane</keyword>
<comment type="subcellular location">
    <subcellularLocation>
        <location evidence="1">Membrane</location>
    </subcellularLocation>
</comment>
<evidence type="ECO:0000256" key="4">
    <source>
        <dbReference type="ARBA" id="ARBA00023136"/>
    </source>
</evidence>
<dbReference type="GO" id="GO:0016020">
    <property type="term" value="C:membrane"/>
    <property type="evidence" value="ECO:0007669"/>
    <property type="project" value="UniProtKB-SubCell"/>
</dbReference>
<dbReference type="PANTHER" id="PTHR12953:SF0">
    <property type="entry name" value="SUN DOMAIN-CONTAINING OSSIFICATION FACTOR"/>
    <property type="match status" value="1"/>
</dbReference>
<evidence type="ECO:0000256" key="3">
    <source>
        <dbReference type="ARBA" id="ARBA00022989"/>
    </source>
</evidence>
<organism evidence="6 7">
    <name type="scientific">Triplophysa tibetana</name>
    <dbReference type="NCBI Taxonomy" id="1572043"/>
    <lineage>
        <taxon>Eukaryota</taxon>
        <taxon>Metazoa</taxon>
        <taxon>Chordata</taxon>
        <taxon>Craniata</taxon>
        <taxon>Vertebrata</taxon>
        <taxon>Euteleostomi</taxon>
        <taxon>Actinopterygii</taxon>
        <taxon>Neopterygii</taxon>
        <taxon>Teleostei</taxon>
        <taxon>Ostariophysi</taxon>
        <taxon>Cypriniformes</taxon>
        <taxon>Nemacheilidae</taxon>
        <taxon>Triplophysa</taxon>
    </lineage>
</organism>
<evidence type="ECO:0000256" key="1">
    <source>
        <dbReference type="ARBA" id="ARBA00004370"/>
    </source>
</evidence>
<reference evidence="6 7" key="1">
    <citation type="journal article" date="2019" name="Mol. Ecol. Resour.">
        <title>Chromosome-level genome assembly of Triplophysa tibetana, a fish adapted to the harsh high-altitude environment of the Tibetan Plateau.</title>
        <authorList>
            <person name="Yang X."/>
            <person name="Liu H."/>
            <person name="Ma Z."/>
            <person name="Zou Y."/>
            <person name="Zou M."/>
            <person name="Mao Y."/>
            <person name="Li X."/>
            <person name="Wang H."/>
            <person name="Chen T."/>
            <person name="Wang W."/>
            <person name="Yang R."/>
        </authorList>
    </citation>
    <scope>NUCLEOTIDE SEQUENCE [LARGE SCALE GENOMIC DNA]</scope>
    <source>
        <strain evidence="6">TTIB1903HZAU</strain>
        <tissue evidence="6">Muscle</tissue>
    </source>
</reference>
<dbReference type="GO" id="GO:0005737">
    <property type="term" value="C:cytoplasm"/>
    <property type="evidence" value="ECO:0007669"/>
    <property type="project" value="TreeGrafter"/>
</dbReference>
<name>A0A5A9PBA4_9TELE</name>
<feature type="compositionally biased region" description="Polar residues" evidence="5">
    <location>
        <begin position="252"/>
        <end position="261"/>
    </location>
</feature>
<dbReference type="GO" id="GO:0046850">
    <property type="term" value="P:regulation of bone remodeling"/>
    <property type="evidence" value="ECO:0007669"/>
    <property type="project" value="TreeGrafter"/>
</dbReference>
<evidence type="ECO:0000313" key="6">
    <source>
        <dbReference type="EMBL" id="KAA0718441.1"/>
    </source>
</evidence>
<dbReference type="GO" id="GO:0034975">
    <property type="term" value="P:protein folding in endoplasmic reticulum"/>
    <property type="evidence" value="ECO:0007669"/>
    <property type="project" value="TreeGrafter"/>
</dbReference>
<keyword evidence="2" id="KW-0812">Transmembrane</keyword>